<sequence length="92" mass="10447">MDPNDQALDYPQSIVNNSPSDFNDEFDFLSELFENSPAEDELNQASHLNSDYQEAIDVLVNNALTPNSDNFQKNENSGKEHSSYILFIIDFV</sequence>
<gene>
    <name evidence="1" type="ORF">AVEN_141175_2</name>
</gene>
<organism evidence="1 2">
    <name type="scientific">Araneus ventricosus</name>
    <name type="common">Orbweaver spider</name>
    <name type="synonym">Epeira ventricosa</name>
    <dbReference type="NCBI Taxonomy" id="182803"/>
    <lineage>
        <taxon>Eukaryota</taxon>
        <taxon>Metazoa</taxon>
        <taxon>Ecdysozoa</taxon>
        <taxon>Arthropoda</taxon>
        <taxon>Chelicerata</taxon>
        <taxon>Arachnida</taxon>
        <taxon>Araneae</taxon>
        <taxon>Araneomorphae</taxon>
        <taxon>Entelegynae</taxon>
        <taxon>Araneoidea</taxon>
        <taxon>Araneidae</taxon>
        <taxon>Araneus</taxon>
    </lineage>
</organism>
<accession>A0A4Y2EQH9</accession>
<dbReference type="Proteomes" id="UP000499080">
    <property type="component" value="Unassembled WGS sequence"/>
</dbReference>
<proteinExistence type="predicted"/>
<protein>
    <submittedName>
        <fullName evidence="1">Uncharacterized protein</fullName>
    </submittedName>
</protein>
<comment type="caution">
    <text evidence="1">The sequence shown here is derived from an EMBL/GenBank/DDBJ whole genome shotgun (WGS) entry which is preliminary data.</text>
</comment>
<evidence type="ECO:0000313" key="2">
    <source>
        <dbReference type="Proteomes" id="UP000499080"/>
    </source>
</evidence>
<name>A0A4Y2EQH9_ARAVE</name>
<keyword evidence="2" id="KW-1185">Reference proteome</keyword>
<reference evidence="1 2" key="1">
    <citation type="journal article" date="2019" name="Sci. Rep.">
        <title>Orb-weaving spider Araneus ventricosus genome elucidates the spidroin gene catalogue.</title>
        <authorList>
            <person name="Kono N."/>
            <person name="Nakamura H."/>
            <person name="Ohtoshi R."/>
            <person name="Moran D.A.P."/>
            <person name="Shinohara A."/>
            <person name="Yoshida Y."/>
            <person name="Fujiwara M."/>
            <person name="Mori M."/>
            <person name="Tomita M."/>
            <person name="Arakawa K."/>
        </authorList>
    </citation>
    <scope>NUCLEOTIDE SEQUENCE [LARGE SCALE GENOMIC DNA]</scope>
</reference>
<dbReference type="AlphaFoldDB" id="A0A4Y2EQH9"/>
<dbReference type="EMBL" id="BGPR01000685">
    <property type="protein sequence ID" value="GBM31473.1"/>
    <property type="molecule type" value="Genomic_DNA"/>
</dbReference>
<evidence type="ECO:0000313" key="1">
    <source>
        <dbReference type="EMBL" id="GBM31473.1"/>
    </source>
</evidence>